<evidence type="ECO:0000256" key="4">
    <source>
        <dbReference type="ARBA" id="ARBA00022605"/>
    </source>
</evidence>
<dbReference type="InterPro" id="IPR002912">
    <property type="entry name" value="ACT_dom"/>
</dbReference>
<dbReference type="GO" id="GO:0009097">
    <property type="term" value="P:isoleucine biosynthetic process"/>
    <property type="evidence" value="ECO:0007669"/>
    <property type="project" value="UniProtKB-UniRule"/>
</dbReference>
<dbReference type="Gene3D" id="3.30.70.260">
    <property type="match status" value="1"/>
</dbReference>
<dbReference type="InterPro" id="IPR039557">
    <property type="entry name" value="AHAS_ACT"/>
</dbReference>
<dbReference type="InterPro" id="IPR054480">
    <property type="entry name" value="AHAS_small-like_ACT"/>
</dbReference>
<evidence type="ECO:0000256" key="2">
    <source>
        <dbReference type="ARBA" id="ARBA00005025"/>
    </source>
</evidence>
<reference evidence="8" key="1">
    <citation type="journal article" date="2020" name="mSystems">
        <title>Genome- and Community-Level Interaction Insights into Carbon Utilization and Element Cycling Functions of Hydrothermarchaeota in Hydrothermal Sediment.</title>
        <authorList>
            <person name="Zhou Z."/>
            <person name="Liu Y."/>
            <person name="Xu W."/>
            <person name="Pan J."/>
            <person name="Luo Z.H."/>
            <person name="Li M."/>
        </authorList>
    </citation>
    <scope>NUCLEOTIDE SEQUENCE [LARGE SCALE GENOMIC DNA]</scope>
    <source>
        <strain evidence="8">SpSt-12</strain>
        <strain evidence="10">SpSt-38</strain>
        <strain evidence="9">SpSt-87</strain>
    </source>
</reference>
<comment type="subunit">
    <text evidence="6">Dimer of large and small chains.</text>
</comment>
<dbReference type="Pfam" id="PF22629">
    <property type="entry name" value="ACT_AHAS_ss"/>
    <property type="match status" value="1"/>
</dbReference>
<dbReference type="EMBL" id="DSCQ01000030">
    <property type="protein sequence ID" value="HET20972.1"/>
    <property type="molecule type" value="Genomic_DNA"/>
</dbReference>
<dbReference type="GO" id="GO:0003984">
    <property type="term" value="F:acetolactate synthase activity"/>
    <property type="evidence" value="ECO:0007669"/>
    <property type="project" value="UniProtKB-UniRule"/>
</dbReference>
<dbReference type="InterPro" id="IPR045865">
    <property type="entry name" value="ACT-like_dom_sf"/>
</dbReference>
<keyword evidence="4 6" id="KW-0028">Amino-acid biosynthesis</keyword>
<evidence type="ECO:0000256" key="6">
    <source>
        <dbReference type="RuleBase" id="RU368092"/>
    </source>
</evidence>
<dbReference type="UniPathway" id="UPA00047">
    <property type="reaction ID" value="UER00055"/>
</dbReference>
<comment type="caution">
    <text evidence="8">The sequence shown here is derived from an EMBL/GenBank/DDBJ whole genome shotgun (WGS) entry which is preliminary data.</text>
</comment>
<evidence type="ECO:0000313" key="9">
    <source>
        <dbReference type="EMBL" id="HFW32663.1"/>
    </source>
</evidence>
<dbReference type="InterPro" id="IPR027271">
    <property type="entry name" value="Acetolactate_synth/TF_NikR_C"/>
</dbReference>
<dbReference type="EMBL" id="DTLB01000040">
    <property type="protein sequence ID" value="HFW32663.1"/>
    <property type="molecule type" value="Genomic_DNA"/>
</dbReference>
<accession>A0A7C2SN95</accession>
<dbReference type="NCBIfam" id="TIGR00119">
    <property type="entry name" value="acolac_sm"/>
    <property type="match status" value="1"/>
</dbReference>
<comment type="pathway">
    <text evidence="1 6">Amino-acid biosynthesis; L-isoleucine biosynthesis; L-isoleucine from 2-oxobutanoate: step 1/4.</text>
</comment>
<keyword evidence="6 8" id="KW-0808">Transferase</keyword>
<gene>
    <name evidence="8" type="primary">ilvN</name>
    <name evidence="8" type="ORF">ENN70_02460</name>
    <name evidence="10" type="ORF">ENR21_02100</name>
    <name evidence="9" type="ORF">ENW66_06920</name>
</gene>
<dbReference type="GO" id="GO:0005829">
    <property type="term" value="C:cytosol"/>
    <property type="evidence" value="ECO:0007669"/>
    <property type="project" value="TreeGrafter"/>
</dbReference>
<dbReference type="GO" id="GO:0009099">
    <property type="term" value="P:L-valine biosynthetic process"/>
    <property type="evidence" value="ECO:0007669"/>
    <property type="project" value="UniProtKB-UniRule"/>
</dbReference>
<dbReference type="AlphaFoldDB" id="A0A7C2SN95"/>
<protein>
    <recommendedName>
        <fullName evidence="6">Acetolactate synthase small subunit</fullName>
        <shortName evidence="6">AHAS</shortName>
        <shortName evidence="6">ALS</shortName>
        <ecNumber evidence="6">2.2.1.6</ecNumber>
    </recommendedName>
    <alternativeName>
        <fullName evidence="6">Acetohydroxy-acid synthase small subunit</fullName>
    </alternativeName>
</protein>
<dbReference type="FunFam" id="3.30.70.1150:FF:000001">
    <property type="entry name" value="Acetolactate synthase small subunit"/>
    <property type="match status" value="1"/>
</dbReference>
<dbReference type="GO" id="GO:1990610">
    <property type="term" value="F:acetolactate synthase regulator activity"/>
    <property type="evidence" value="ECO:0007669"/>
    <property type="project" value="UniProtKB-UniRule"/>
</dbReference>
<dbReference type="CDD" id="cd04878">
    <property type="entry name" value="ACT_AHAS"/>
    <property type="match status" value="1"/>
</dbReference>
<evidence type="ECO:0000256" key="1">
    <source>
        <dbReference type="ARBA" id="ARBA00004974"/>
    </source>
</evidence>
<dbReference type="EC" id="2.2.1.6" evidence="6"/>
<organism evidence="8">
    <name type="scientific">Archaeoglobus fulgidus</name>
    <dbReference type="NCBI Taxonomy" id="2234"/>
    <lineage>
        <taxon>Archaea</taxon>
        <taxon>Methanobacteriati</taxon>
        <taxon>Methanobacteriota</taxon>
        <taxon>Archaeoglobi</taxon>
        <taxon>Archaeoglobales</taxon>
        <taxon>Archaeoglobaceae</taxon>
        <taxon>Archaeoglobus</taxon>
    </lineage>
</organism>
<dbReference type="UniPathway" id="UPA00049">
    <property type="reaction ID" value="UER00059"/>
</dbReference>
<dbReference type="InterPro" id="IPR019455">
    <property type="entry name" value="Acetolactate_synth_ssu_C"/>
</dbReference>
<comment type="catalytic activity">
    <reaction evidence="6">
        <text>2 pyruvate + H(+) = (2S)-2-acetolactate + CO2</text>
        <dbReference type="Rhea" id="RHEA:25249"/>
        <dbReference type="ChEBI" id="CHEBI:15361"/>
        <dbReference type="ChEBI" id="CHEBI:15378"/>
        <dbReference type="ChEBI" id="CHEBI:16526"/>
        <dbReference type="ChEBI" id="CHEBI:58476"/>
        <dbReference type="EC" id="2.2.1.6"/>
    </reaction>
</comment>
<keyword evidence="5 6" id="KW-0100">Branched-chain amino acid biosynthesis</keyword>
<feature type="domain" description="ACT" evidence="7">
    <location>
        <begin position="4"/>
        <end position="78"/>
    </location>
</feature>
<dbReference type="Pfam" id="PF10369">
    <property type="entry name" value="ALS_ss_C"/>
    <property type="match status" value="1"/>
</dbReference>
<evidence type="ECO:0000256" key="5">
    <source>
        <dbReference type="ARBA" id="ARBA00023304"/>
    </source>
</evidence>
<name>A0A7C2SN95_ARCFL</name>
<sequence>MKHTIAVLVENKPGVLARVAGLFRRRGFNIESLTVGTTEREDLSRMTIVVEGDDRVVEQVIKQLNKLIETIKVSEITENSVERELCLIRVHAPPEKRGEIVELTNIFRARIVDVSRDSFIIEVTGDEDKVSAFIDLMRQYGIKELARTGKVAMVRGNKK</sequence>
<evidence type="ECO:0000313" key="10">
    <source>
        <dbReference type="EMBL" id="HGF87226.1"/>
    </source>
</evidence>
<dbReference type="PROSITE" id="PS51671">
    <property type="entry name" value="ACT"/>
    <property type="match status" value="1"/>
</dbReference>
<dbReference type="NCBIfam" id="NF008864">
    <property type="entry name" value="PRK11895.1"/>
    <property type="match status" value="1"/>
</dbReference>
<dbReference type="PANTHER" id="PTHR30239:SF0">
    <property type="entry name" value="ACETOLACTATE SYNTHASE SMALL SUBUNIT 1, CHLOROPLASTIC"/>
    <property type="match status" value="1"/>
</dbReference>
<dbReference type="InterPro" id="IPR004789">
    <property type="entry name" value="Acetalactate_synth_ssu"/>
</dbReference>
<evidence type="ECO:0000256" key="3">
    <source>
        <dbReference type="ARBA" id="ARBA00006341"/>
    </source>
</evidence>
<comment type="pathway">
    <text evidence="2 6">Amino-acid biosynthesis; L-valine biosynthesis; L-valine from pyruvate: step 1/4.</text>
</comment>
<dbReference type="FunFam" id="3.30.70.260:FF:000001">
    <property type="entry name" value="Acetolactate synthase, small subunit"/>
    <property type="match status" value="1"/>
</dbReference>
<dbReference type="Gene3D" id="3.30.70.1150">
    <property type="entry name" value="ACT-like. Chain A, domain 2"/>
    <property type="match status" value="1"/>
</dbReference>
<comment type="function">
    <text evidence="6">Catalyzes the conversion of 2 pyruvate molecules into acetolactate in the first common step of the biosynthetic pathway of the branched-amino acids such as leucine, isoleucine, and valine.</text>
</comment>
<dbReference type="SUPFAM" id="SSF55021">
    <property type="entry name" value="ACT-like"/>
    <property type="match status" value="2"/>
</dbReference>
<evidence type="ECO:0000313" key="8">
    <source>
        <dbReference type="EMBL" id="HET20972.1"/>
    </source>
</evidence>
<evidence type="ECO:0000259" key="7">
    <source>
        <dbReference type="PROSITE" id="PS51671"/>
    </source>
</evidence>
<dbReference type="PANTHER" id="PTHR30239">
    <property type="entry name" value="ACETOLACTATE SYNTHASE SMALL SUBUNIT"/>
    <property type="match status" value="1"/>
</dbReference>
<proteinExistence type="inferred from homology"/>
<dbReference type="EMBL" id="DSQD01000067">
    <property type="protein sequence ID" value="HGF87226.1"/>
    <property type="molecule type" value="Genomic_DNA"/>
</dbReference>
<comment type="similarity">
    <text evidence="3 6">Belongs to the acetolactate synthase small subunit family.</text>
</comment>